<dbReference type="PROSITE" id="PS00687">
    <property type="entry name" value="ALDEHYDE_DEHYDR_GLU"/>
    <property type="match status" value="1"/>
</dbReference>
<comment type="caution">
    <text evidence="6">The sequence shown here is derived from an EMBL/GenBank/DDBJ whole genome shotgun (WGS) entry which is preliminary data.</text>
</comment>
<gene>
    <name evidence="6" type="ORF">LQ327_30315</name>
</gene>
<dbReference type="SUPFAM" id="SSF53720">
    <property type="entry name" value="ALDH-like"/>
    <property type="match status" value="1"/>
</dbReference>
<evidence type="ECO:0000256" key="1">
    <source>
        <dbReference type="ARBA" id="ARBA00009986"/>
    </source>
</evidence>
<dbReference type="Pfam" id="PF00171">
    <property type="entry name" value="Aldedh"/>
    <property type="match status" value="1"/>
</dbReference>
<feature type="active site" evidence="3">
    <location>
        <position position="253"/>
    </location>
</feature>
<evidence type="ECO:0000256" key="3">
    <source>
        <dbReference type="PROSITE-ProRule" id="PRU10007"/>
    </source>
</evidence>
<evidence type="ECO:0000256" key="4">
    <source>
        <dbReference type="RuleBase" id="RU003345"/>
    </source>
</evidence>
<dbReference type="PANTHER" id="PTHR42804:SF1">
    <property type="entry name" value="ALDEHYDE DEHYDROGENASE-RELATED"/>
    <property type="match status" value="1"/>
</dbReference>
<organism evidence="6 7">
    <name type="scientific">Actinomycetospora endophytica</name>
    <dbReference type="NCBI Taxonomy" id="2291215"/>
    <lineage>
        <taxon>Bacteria</taxon>
        <taxon>Bacillati</taxon>
        <taxon>Actinomycetota</taxon>
        <taxon>Actinomycetes</taxon>
        <taxon>Pseudonocardiales</taxon>
        <taxon>Pseudonocardiaceae</taxon>
        <taxon>Actinomycetospora</taxon>
    </lineage>
</organism>
<proteinExistence type="inferred from homology"/>
<evidence type="ECO:0000259" key="5">
    <source>
        <dbReference type="Pfam" id="PF00171"/>
    </source>
</evidence>
<keyword evidence="7" id="KW-1185">Reference proteome</keyword>
<protein>
    <submittedName>
        <fullName evidence="6">Aldehyde dehydrogenase</fullName>
    </submittedName>
</protein>
<dbReference type="InterPro" id="IPR015590">
    <property type="entry name" value="Aldehyde_DH_dom"/>
</dbReference>
<dbReference type="Proteomes" id="UP001199469">
    <property type="component" value="Unassembled WGS sequence"/>
</dbReference>
<dbReference type="InterPro" id="IPR016161">
    <property type="entry name" value="Ald_DH/histidinol_DH"/>
</dbReference>
<feature type="domain" description="Aldehyde dehydrogenase" evidence="5">
    <location>
        <begin position="16"/>
        <end position="477"/>
    </location>
</feature>
<sequence>MTAPDDYSAFFIGGRWTTPQGSDTLTVTSPFTGEAIAHVPAASAEDVDAAVAAARRAFDQGEWPRITLDERMQMLGRLSELLGKRTDEIANLVTSEMGCPITLSRSMQAAGPRVLLDSFLELAPSYPWRAERESATGRALVLREPVGVVAAVVPWNAPLLISVMKLAPALLAGCTVVLKPAPETPLDAYLLAGLLEEAGLPEGVVNVVPADRDVSEHLVTHPQVDKVAFTGSTAAGRRIASLCGHDLKRVTLELGGKSAAVLLDDADLAGAAESLRVGSFRNSGQVCSLKTRVVVPRARQAEFLEAFSAVVGSMPVGDPADPATQIGPLVSARQRERVEGYIAAGRDQGARVVVGGGRPSGFDAGYFVEPTVFADVAPGMRIAQEEIFGPVVSVLAYDDEDEAVALANDSSYGLNGSVFTGDPGRGVALASRMRTGTVEVNGSPVGFHAPIGGFKSSGIGREAGPEGFDAYVELKSIGLPRDLILTS</sequence>
<evidence type="ECO:0000313" key="7">
    <source>
        <dbReference type="Proteomes" id="UP001199469"/>
    </source>
</evidence>
<reference evidence="6 7" key="1">
    <citation type="submission" date="2021-11" db="EMBL/GenBank/DDBJ databases">
        <title>Draft genome sequence of Actinomycetospora sp. SF1 isolated from the rhizosphere soil.</title>
        <authorList>
            <person name="Duangmal K."/>
            <person name="Chantavorakit T."/>
        </authorList>
    </citation>
    <scope>NUCLEOTIDE SEQUENCE [LARGE SCALE GENOMIC DNA]</scope>
    <source>
        <strain evidence="6 7">TBRC 5722</strain>
    </source>
</reference>
<dbReference type="Gene3D" id="3.40.309.10">
    <property type="entry name" value="Aldehyde Dehydrogenase, Chain A, domain 2"/>
    <property type="match status" value="1"/>
</dbReference>
<accession>A0ABS8PJI4</accession>
<dbReference type="CDD" id="cd07139">
    <property type="entry name" value="ALDH_AldA-Rv0768"/>
    <property type="match status" value="1"/>
</dbReference>
<dbReference type="PANTHER" id="PTHR42804">
    <property type="entry name" value="ALDEHYDE DEHYDROGENASE"/>
    <property type="match status" value="1"/>
</dbReference>
<dbReference type="Gene3D" id="3.40.605.10">
    <property type="entry name" value="Aldehyde Dehydrogenase, Chain A, domain 1"/>
    <property type="match status" value="1"/>
</dbReference>
<dbReference type="InterPro" id="IPR029510">
    <property type="entry name" value="Ald_DH_CS_GLU"/>
</dbReference>
<name>A0ABS8PJI4_9PSEU</name>
<dbReference type="RefSeq" id="WP_230739928.1">
    <property type="nucleotide sequence ID" value="NZ_JAJNDB010000009.1"/>
</dbReference>
<dbReference type="InterPro" id="IPR016162">
    <property type="entry name" value="Ald_DH_N"/>
</dbReference>
<evidence type="ECO:0000256" key="2">
    <source>
        <dbReference type="ARBA" id="ARBA00023002"/>
    </source>
</evidence>
<dbReference type="EMBL" id="JAJNDB010000009">
    <property type="protein sequence ID" value="MCD2197675.1"/>
    <property type="molecule type" value="Genomic_DNA"/>
</dbReference>
<dbReference type="InterPro" id="IPR016163">
    <property type="entry name" value="Ald_DH_C"/>
</dbReference>
<keyword evidence="2 4" id="KW-0560">Oxidoreductase</keyword>
<evidence type="ECO:0000313" key="6">
    <source>
        <dbReference type="EMBL" id="MCD2197675.1"/>
    </source>
</evidence>
<comment type="similarity">
    <text evidence="1 4">Belongs to the aldehyde dehydrogenase family.</text>
</comment>